<keyword evidence="2" id="KW-0067">ATP-binding</keyword>
<keyword evidence="2" id="KW-0347">Helicase</keyword>
<gene>
    <name evidence="2" type="ORF">H6D15_08405</name>
</gene>
<dbReference type="InterPro" id="IPR027417">
    <property type="entry name" value="P-loop_NTPase"/>
</dbReference>
<dbReference type="InterPro" id="IPR013670">
    <property type="entry name" value="EcoEI_R_C_dom"/>
</dbReference>
<dbReference type="PANTHER" id="PTHR47396:SF1">
    <property type="entry name" value="ATP-DEPENDENT HELICASE IRC3-RELATED"/>
    <property type="match status" value="1"/>
</dbReference>
<dbReference type="SMART" id="SM00487">
    <property type="entry name" value="DEXDc"/>
    <property type="match status" value="1"/>
</dbReference>
<dbReference type="InterPro" id="IPR050742">
    <property type="entry name" value="Helicase_Restrict-Modif_Enz"/>
</dbReference>
<feature type="domain" description="Helicase ATP-binding" evidence="1">
    <location>
        <begin position="344"/>
        <end position="500"/>
    </location>
</feature>
<dbReference type="GO" id="GO:0004386">
    <property type="term" value="F:helicase activity"/>
    <property type="evidence" value="ECO:0007669"/>
    <property type="project" value="UniProtKB-KW"/>
</dbReference>
<dbReference type="GO" id="GO:0003677">
    <property type="term" value="F:DNA binding"/>
    <property type="evidence" value="ECO:0007669"/>
    <property type="project" value="UniProtKB-KW"/>
</dbReference>
<keyword evidence="2" id="KW-0378">Hydrolase</keyword>
<dbReference type="Pfam" id="PF08463">
    <property type="entry name" value="EcoEI_R_C"/>
    <property type="match status" value="1"/>
</dbReference>
<dbReference type="Proteomes" id="UP000698924">
    <property type="component" value="Unassembled WGS sequence"/>
</dbReference>
<name>A0AA40ZTB5_9BACT</name>
<dbReference type="EMBL" id="JACJMO010000010">
    <property type="protein sequence ID" value="MBM6857617.1"/>
    <property type="molecule type" value="Genomic_DNA"/>
</dbReference>
<evidence type="ECO:0000313" key="2">
    <source>
        <dbReference type="EMBL" id="MBM6857617.1"/>
    </source>
</evidence>
<comment type="caution">
    <text evidence="2">The sequence shown here is derived from an EMBL/GenBank/DDBJ whole genome shotgun (WGS) entry which is preliminary data.</text>
</comment>
<evidence type="ECO:0000313" key="3">
    <source>
        <dbReference type="Proteomes" id="UP000698924"/>
    </source>
</evidence>
<dbReference type="RefSeq" id="WP_204971718.1">
    <property type="nucleotide sequence ID" value="NZ_JAAZTS010000011.1"/>
</dbReference>
<dbReference type="InterPro" id="IPR006935">
    <property type="entry name" value="Helicase/UvrB_N"/>
</dbReference>
<dbReference type="AlphaFoldDB" id="A0AA40ZTB5"/>
<evidence type="ECO:0000259" key="1">
    <source>
        <dbReference type="PROSITE" id="PS51192"/>
    </source>
</evidence>
<reference evidence="2 3" key="1">
    <citation type="journal article" date="2021" name="Sci. Rep.">
        <title>The distribution of antibiotic resistance genes in chicken gut microbiota commensals.</title>
        <authorList>
            <person name="Juricova H."/>
            <person name="Matiasovicova J."/>
            <person name="Kubasova T."/>
            <person name="Cejkova D."/>
            <person name="Rychlik I."/>
        </authorList>
    </citation>
    <scope>NUCLEOTIDE SEQUENCE [LARGE SCALE GENOMIC DNA]</scope>
    <source>
        <strain evidence="2 3">An421</strain>
    </source>
</reference>
<dbReference type="Pfam" id="PF04851">
    <property type="entry name" value="ResIII"/>
    <property type="match status" value="1"/>
</dbReference>
<dbReference type="GO" id="GO:0005524">
    <property type="term" value="F:ATP binding"/>
    <property type="evidence" value="ECO:0007669"/>
    <property type="project" value="UniProtKB-KW"/>
</dbReference>
<dbReference type="PANTHER" id="PTHR47396">
    <property type="entry name" value="TYPE I RESTRICTION ENZYME ECOKI R PROTEIN"/>
    <property type="match status" value="1"/>
</dbReference>
<accession>A0AA40ZTB5</accession>
<dbReference type="GO" id="GO:0009307">
    <property type="term" value="P:DNA restriction-modification system"/>
    <property type="evidence" value="ECO:0007669"/>
    <property type="project" value="UniProtKB-KW"/>
</dbReference>
<dbReference type="Gene3D" id="3.90.1570.30">
    <property type="match status" value="1"/>
</dbReference>
<protein>
    <submittedName>
        <fullName evidence="2">DEAD/DEAH box helicase family protein</fullName>
    </submittedName>
</protein>
<dbReference type="GO" id="GO:0005829">
    <property type="term" value="C:cytosol"/>
    <property type="evidence" value="ECO:0007669"/>
    <property type="project" value="TreeGrafter"/>
</dbReference>
<dbReference type="SUPFAM" id="SSF52540">
    <property type="entry name" value="P-loop containing nucleoside triphosphate hydrolases"/>
    <property type="match status" value="2"/>
</dbReference>
<dbReference type="InterPro" id="IPR014001">
    <property type="entry name" value="Helicase_ATP-bd"/>
</dbReference>
<keyword evidence="3" id="KW-1185">Reference proteome</keyword>
<sequence>MSNFDYLKDIEALSNLYRFCKVAEDTQKTDRNNSAINCRRGLEWIVKAIYKLKGIELKKTDTLYELMTGQPFTDFIENDRIMMAAHYIRKVGNKSAHTGNVKGGESFFALLNLYNVVGFILLRLGILKELAPFNRDLIPDKHELFVSTPTETEIPDKIIEDIAPEKVSNPVDVNMESSLSEAETRKYFIDIMLEEAGWEVLDKKGAIVSSKACIETEVQGMPNSQNKGYVDYVLFGNNGKPLAVIEAKRTTKDPKVGRQQAILYAGCLEKQYGVKPVIYYSNGYKTFIIDGLGYPDRELLGFHTESELELLIQRRGRGKITDLSVNENITDREYQKRGIKAICEHFNTFHRKGLLVMATGTGKTRVSISLSDVLMKNGWVKNILFLADRTALVNQAAKNYTKLLPSATVTVLSENKEPDMNARIMFSTYQTMINYIDTESKLFSIGRFDLIIIDEAHRSIFGKYTAIFDYFDSLLVGLTATPRDQVDKSTYDVFDLETGEPNFSYELKEAVNDGFLVDYTTISRTTQRLREGIKYNSLSNEEKKQLEEVWEYEKAKNDLNPDSDYHRDINSNEIFKYIFNIDTIDKVLQDLMNNGLKVQSGDVIGKTIIFAYNHKHAIQIVKRFNVLYPELGPDFCVLIDNTVNYSQTLINCFEERNKMPQIAVSVDMLDTGIDVPDILNLVFFKKVYSYIKFWQMIGRGTRLSKDIFDIGEDKKTFYIFDWCGNFEYFDENPRGNEALPQVTLSEKLFGLRVDIAFALQHVNYQSDEGAKKLHDEIKDILISQVGKLNTKHISVRQNIDVVDKFMKKENWIVLSATDVLDLKDKVAPLVIPEKDNETAKKFDAIMLYIQLSMLDSTINAGNYIRKVQNICISLQEKAAIPQVQVKMDLIKEISVPAFWNDITLNRLEYVRKEIRDLVQFIIDSESRDFILNIKDIIEEKSSVNIQPYRASYKQRVEEFLNQNAELPVLVKIRNIEQLNQKDISELERILWTDLGTEDEYINYLQNCKMSFNRNVAAFIRSQIGIDRKAAMAKLSQFFSDNNFTSLQEEYLKTIITYVSDHGDISFETLVNEPPFDEFEWSDVFGQDFIGVKKYVEDLHDAIIVA</sequence>
<organism evidence="2 3">
    <name type="scientific">Caecibacteroides pullorum</name>
    <dbReference type="NCBI Taxonomy" id="2725562"/>
    <lineage>
        <taxon>Bacteria</taxon>
        <taxon>Pseudomonadati</taxon>
        <taxon>Bacteroidota</taxon>
        <taxon>Bacteroidia</taxon>
        <taxon>Bacteroidales</taxon>
        <taxon>Bacteroidaceae</taxon>
        <taxon>Caecibacteroides</taxon>
    </lineage>
</organism>
<dbReference type="GO" id="GO:0009035">
    <property type="term" value="F:type I site-specific deoxyribonuclease activity"/>
    <property type="evidence" value="ECO:0007669"/>
    <property type="project" value="UniProtKB-EC"/>
</dbReference>
<dbReference type="PROSITE" id="PS51192">
    <property type="entry name" value="HELICASE_ATP_BIND_1"/>
    <property type="match status" value="1"/>
</dbReference>
<dbReference type="CDD" id="cd18032">
    <property type="entry name" value="DEXHc_RE_I_III_res"/>
    <property type="match status" value="1"/>
</dbReference>
<dbReference type="Gene3D" id="3.40.50.300">
    <property type="entry name" value="P-loop containing nucleotide triphosphate hydrolases"/>
    <property type="match status" value="2"/>
</dbReference>
<dbReference type="InterPro" id="IPR007409">
    <property type="entry name" value="Restrct_endonuc_type1_HsdR_N"/>
</dbReference>
<keyword evidence="2" id="KW-0547">Nucleotide-binding</keyword>
<proteinExistence type="predicted"/>
<dbReference type="Pfam" id="PF04313">
    <property type="entry name" value="HSDR_N"/>
    <property type="match status" value="1"/>
</dbReference>